<dbReference type="Proteomes" id="UP000644020">
    <property type="component" value="Unassembled WGS sequence"/>
</dbReference>
<sequence length="1033" mass="111517">MTGHLRRSAVSLAAVLLATALAPAATAAAPRTAPPAPPSDRSLAAEPPRQDLTREQFYLLLPDRFANGDPANDRGGLTGDRTATGYDPADKKFFQGGDLKGLTRRLDYIKGLGTTALWLAPVFTNIPVQDRGDGKDPSAGYHGYWITDFTRVDPHFGTNDDLKKLIAAAHAKGMKVFFDVITNHTADTVDYAEKQYGYRPKGAFPYLDTDGRPFDDAAGVPRVDAGSFPYAPVVTGPRKVPDWLNDPTMYHNRGDSTFVGESALYGDFYGHDDLWTERPEVVEGMKDIYETWVRDFGVDGFRVDTAKNVNMEFWTQWATALDAYAEKHGREDFFMFAEAFSADAAITAPYVTEGRLDATLDFPFQSAIRNYASRGGPAADLSHVLAQDYRYTTDKANAYEQVTFLGSHDMGRIGSFLKQDNPNASDAELVRRATLANELMFLSRGNPVVYSGDEQGFTGSGNDKDARQTLFASKVPDYLDDDQLGTDRTHATDAYDTGHPLYRAIAALSKLTKAHPALRDGVQIQRHADTAGAGVHAVSRIDPKRRTEYLVAANNATTPKTVTFRTGTSRARFAPLHGDARTLRSGADGAVTLTVPALSTVVLKADRPLDTPRAAPTIRLTAPPAGATGTVTLTADARAGDLGRVVFAAQAGDGPWRTLGTADHAPYKVTQRLPDGLPEGTPLRYKAVVVDARGRTASSRAATTSGRPPAPARPSAFERGYAVVHYRRPDGDYDGWTLEAAGQRAPFTGRDAYGAFAWVKLDPGTAAVPYTVTKDGTADGPARTVALDRTGEVWIAQGGQDQTETVPAGVYPPQDEGRAVIHYYRPDGDHQGWGLHTWTGAARPTDWSKPLLPVRTDAFGAVYEVPLAEGAGSLSYIVHRGDEKDLPADRSLDFGTYGKEVWLVGGATDYVLPGIRTTPDLDLSRSDALLLDATTVVWDVKPTGSTSQQLVYGPEGSLAIEDGALTDEGRWLRLIPTVLTGEQLAARPDLAGRQAFTVDPRDRDRVAEARRGQLIATRRNAAGALLAATGTTG</sequence>
<organism evidence="12 13">
    <name type="scientific">Streptomyces termitum</name>
    <dbReference type="NCBI Taxonomy" id="67368"/>
    <lineage>
        <taxon>Bacteria</taxon>
        <taxon>Bacillati</taxon>
        <taxon>Actinomycetota</taxon>
        <taxon>Actinomycetes</taxon>
        <taxon>Kitasatosporales</taxon>
        <taxon>Streptomycetaceae</taxon>
        <taxon>Streptomyces</taxon>
    </lineage>
</organism>
<gene>
    <name evidence="12" type="ORF">GCM10010305_37490</name>
</gene>
<evidence type="ECO:0000256" key="1">
    <source>
        <dbReference type="ARBA" id="ARBA00000548"/>
    </source>
</evidence>
<feature type="domain" description="Glycosyl hydrolase family 13 catalytic" evidence="11">
    <location>
        <begin position="59"/>
        <end position="512"/>
    </location>
</feature>
<dbReference type="EC" id="3.2.1.1" evidence="3"/>
<dbReference type="Pfam" id="PF03714">
    <property type="entry name" value="PUD"/>
    <property type="match status" value="2"/>
</dbReference>
<evidence type="ECO:0000256" key="4">
    <source>
        <dbReference type="ARBA" id="ARBA00022729"/>
    </source>
</evidence>
<dbReference type="Pfam" id="PF00128">
    <property type="entry name" value="Alpha-amylase"/>
    <property type="match status" value="1"/>
</dbReference>
<feature type="chain" id="PRO_5037985175" description="alpha-amylase" evidence="10">
    <location>
        <begin position="28"/>
        <end position="1033"/>
    </location>
</feature>
<keyword evidence="5" id="KW-0378">Hydrolase</keyword>
<reference evidence="12" key="2">
    <citation type="submission" date="2020-09" db="EMBL/GenBank/DDBJ databases">
        <authorList>
            <person name="Sun Q."/>
            <person name="Ohkuma M."/>
        </authorList>
    </citation>
    <scope>NUCLEOTIDE SEQUENCE</scope>
    <source>
        <strain evidence="12">JCM 4518</strain>
    </source>
</reference>
<dbReference type="InterPro" id="IPR014756">
    <property type="entry name" value="Ig_E-set"/>
</dbReference>
<comment type="catalytic activity">
    <reaction evidence="1">
        <text>Endohydrolysis of (1-&gt;4)-alpha-D-glucosidic linkages in polysaccharides containing three or more (1-&gt;4)-alpha-linked D-glucose units.</text>
        <dbReference type="EC" id="3.2.1.1"/>
    </reaction>
</comment>
<dbReference type="SUPFAM" id="SSF51445">
    <property type="entry name" value="(Trans)glycosidases"/>
    <property type="match status" value="1"/>
</dbReference>
<proteinExistence type="inferred from homology"/>
<dbReference type="SUPFAM" id="SSF81296">
    <property type="entry name" value="E set domains"/>
    <property type="match status" value="1"/>
</dbReference>
<evidence type="ECO:0000256" key="3">
    <source>
        <dbReference type="ARBA" id="ARBA00012595"/>
    </source>
</evidence>
<reference evidence="12" key="1">
    <citation type="journal article" date="2014" name="Int. J. Syst. Evol. Microbiol.">
        <title>Complete genome sequence of Corynebacterium casei LMG S-19264T (=DSM 44701T), isolated from a smear-ripened cheese.</title>
        <authorList>
            <consortium name="US DOE Joint Genome Institute (JGI-PGF)"/>
            <person name="Walter F."/>
            <person name="Albersmeier A."/>
            <person name="Kalinowski J."/>
            <person name="Ruckert C."/>
        </authorList>
    </citation>
    <scope>NUCLEOTIDE SEQUENCE</scope>
    <source>
        <strain evidence="12">JCM 4518</strain>
    </source>
</reference>
<keyword evidence="6" id="KW-0106">Calcium</keyword>
<dbReference type="InterPro" id="IPR017853">
    <property type="entry name" value="GH"/>
</dbReference>
<dbReference type="GO" id="GO:0005975">
    <property type="term" value="P:carbohydrate metabolic process"/>
    <property type="evidence" value="ECO:0007669"/>
    <property type="project" value="InterPro"/>
</dbReference>
<dbReference type="SMART" id="SM00642">
    <property type="entry name" value="Aamy"/>
    <property type="match status" value="1"/>
</dbReference>
<keyword evidence="4 10" id="KW-0732">Signal</keyword>
<protein>
    <recommendedName>
        <fullName evidence="3">alpha-amylase</fullName>
        <ecNumber evidence="3">3.2.1.1</ecNumber>
    </recommendedName>
    <alternativeName>
        <fullName evidence="8">1,4-alpha-D-glucan glucanohydrolase</fullName>
    </alternativeName>
</protein>
<dbReference type="InterPro" id="IPR040671">
    <property type="entry name" value="Pullulanase_N2"/>
</dbReference>
<feature type="region of interest" description="Disordered" evidence="9">
    <location>
        <begin position="696"/>
        <end position="715"/>
    </location>
</feature>
<evidence type="ECO:0000256" key="5">
    <source>
        <dbReference type="ARBA" id="ARBA00022801"/>
    </source>
</evidence>
<dbReference type="EMBL" id="BMUL01000009">
    <property type="protein sequence ID" value="GHA90403.1"/>
    <property type="molecule type" value="Genomic_DNA"/>
</dbReference>
<dbReference type="InterPro" id="IPR013780">
    <property type="entry name" value="Glyco_hydro_b"/>
</dbReference>
<evidence type="ECO:0000256" key="8">
    <source>
        <dbReference type="ARBA" id="ARBA00030238"/>
    </source>
</evidence>
<evidence type="ECO:0000256" key="7">
    <source>
        <dbReference type="ARBA" id="ARBA00023295"/>
    </source>
</evidence>
<dbReference type="Gene3D" id="2.60.40.1130">
    <property type="entry name" value="Rab geranylgeranyltransferase alpha-subunit, insert domain"/>
    <property type="match status" value="1"/>
</dbReference>
<dbReference type="Gene3D" id="3.20.20.80">
    <property type="entry name" value="Glycosidases"/>
    <property type="match status" value="1"/>
</dbReference>
<comment type="caution">
    <text evidence="12">The sequence shown here is derived from an EMBL/GenBank/DDBJ whole genome shotgun (WGS) entry which is preliminary data.</text>
</comment>
<feature type="compositionally biased region" description="Low complexity" evidence="9">
    <location>
        <begin position="696"/>
        <end position="707"/>
    </location>
</feature>
<evidence type="ECO:0000313" key="13">
    <source>
        <dbReference type="Proteomes" id="UP000644020"/>
    </source>
</evidence>
<dbReference type="PANTHER" id="PTHR10357:SF209">
    <property type="entry name" value="PERIPLASMIC ALPHA-AMYLASE"/>
    <property type="match status" value="1"/>
</dbReference>
<keyword evidence="13" id="KW-1185">Reference proteome</keyword>
<dbReference type="InterPro" id="IPR006047">
    <property type="entry name" value="GH13_cat_dom"/>
</dbReference>
<evidence type="ECO:0000313" key="12">
    <source>
        <dbReference type="EMBL" id="GHA90403.1"/>
    </source>
</evidence>
<accession>A0A918T6A9</accession>
<evidence type="ECO:0000256" key="10">
    <source>
        <dbReference type="SAM" id="SignalP"/>
    </source>
</evidence>
<dbReference type="SUPFAM" id="SSF49452">
    <property type="entry name" value="Starch-binding domain-like"/>
    <property type="match status" value="2"/>
</dbReference>
<evidence type="ECO:0000259" key="11">
    <source>
        <dbReference type="SMART" id="SM00642"/>
    </source>
</evidence>
<name>A0A918T6A9_9ACTN</name>
<dbReference type="PROSITE" id="PS51318">
    <property type="entry name" value="TAT"/>
    <property type="match status" value="1"/>
</dbReference>
<dbReference type="CDD" id="cd11339">
    <property type="entry name" value="AmyAc_bac_CMD_like_2"/>
    <property type="match status" value="1"/>
</dbReference>
<dbReference type="Gene3D" id="2.60.40.10">
    <property type="entry name" value="Immunoglobulins"/>
    <property type="match status" value="1"/>
</dbReference>
<evidence type="ECO:0000256" key="2">
    <source>
        <dbReference type="ARBA" id="ARBA00008061"/>
    </source>
</evidence>
<evidence type="ECO:0000256" key="9">
    <source>
        <dbReference type="SAM" id="MobiDB-lite"/>
    </source>
</evidence>
<dbReference type="CDD" id="cd10315">
    <property type="entry name" value="CBM41_pullulanase"/>
    <property type="match status" value="2"/>
</dbReference>
<dbReference type="Gene3D" id="2.60.40.1110">
    <property type="match status" value="2"/>
</dbReference>
<dbReference type="InterPro" id="IPR013783">
    <property type="entry name" value="Ig-like_fold"/>
</dbReference>
<dbReference type="PANTHER" id="PTHR10357">
    <property type="entry name" value="ALPHA-AMYLASE FAMILY MEMBER"/>
    <property type="match status" value="1"/>
</dbReference>
<keyword evidence="7" id="KW-0326">Glycosidase</keyword>
<dbReference type="AlphaFoldDB" id="A0A918T6A9"/>
<dbReference type="InterPro" id="IPR005323">
    <property type="entry name" value="CBM41_pullulanase"/>
</dbReference>
<dbReference type="InterPro" id="IPR006311">
    <property type="entry name" value="TAT_signal"/>
</dbReference>
<dbReference type="Pfam" id="PF17967">
    <property type="entry name" value="Pullulanase_N2"/>
    <property type="match status" value="1"/>
</dbReference>
<feature type="region of interest" description="Disordered" evidence="9">
    <location>
        <begin position="26"/>
        <end position="48"/>
    </location>
</feature>
<dbReference type="GO" id="GO:0030246">
    <property type="term" value="F:carbohydrate binding"/>
    <property type="evidence" value="ECO:0007669"/>
    <property type="project" value="InterPro"/>
</dbReference>
<dbReference type="InterPro" id="IPR013784">
    <property type="entry name" value="Carb-bd-like_fold"/>
</dbReference>
<dbReference type="GO" id="GO:0004556">
    <property type="term" value="F:alpha-amylase activity"/>
    <property type="evidence" value="ECO:0007669"/>
    <property type="project" value="UniProtKB-EC"/>
</dbReference>
<dbReference type="Gene3D" id="2.60.40.1180">
    <property type="entry name" value="Golgi alpha-mannosidase II"/>
    <property type="match status" value="1"/>
</dbReference>
<evidence type="ECO:0000256" key="6">
    <source>
        <dbReference type="ARBA" id="ARBA00022837"/>
    </source>
</evidence>
<feature type="signal peptide" evidence="10">
    <location>
        <begin position="1"/>
        <end position="27"/>
    </location>
</feature>
<comment type="similarity">
    <text evidence="2">Belongs to the glycosyl hydrolase 13 family.</text>
</comment>